<feature type="compositionally biased region" description="Basic and acidic residues" evidence="5">
    <location>
        <begin position="816"/>
        <end position="825"/>
    </location>
</feature>
<feature type="coiled-coil region" evidence="4">
    <location>
        <begin position="1549"/>
        <end position="1576"/>
    </location>
</feature>
<feature type="region of interest" description="Disordered" evidence="5">
    <location>
        <begin position="263"/>
        <end position="287"/>
    </location>
</feature>
<dbReference type="Ensembl" id="ENSVKKT00000014461.1">
    <property type="protein sequence ID" value="ENSVKKP00000014119.1"/>
    <property type="gene ID" value="ENSVKKG00000009730.1"/>
</dbReference>
<keyword evidence="4" id="KW-0175">Coiled coil</keyword>
<evidence type="ECO:0000256" key="4">
    <source>
        <dbReference type="SAM" id="Coils"/>
    </source>
</evidence>
<reference evidence="7" key="2">
    <citation type="submission" date="2025-09" db="UniProtKB">
        <authorList>
            <consortium name="Ensembl"/>
        </authorList>
    </citation>
    <scope>IDENTIFICATION</scope>
</reference>
<organism evidence="7 8">
    <name type="scientific">Varanus komodoensis</name>
    <name type="common">Komodo dragon</name>
    <dbReference type="NCBI Taxonomy" id="61221"/>
    <lineage>
        <taxon>Eukaryota</taxon>
        <taxon>Metazoa</taxon>
        <taxon>Chordata</taxon>
        <taxon>Craniata</taxon>
        <taxon>Vertebrata</taxon>
        <taxon>Euteleostomi</taxon>
        <taxon>Lepidosauria</taxon>
        <taxon>Squamata</taxon>
        <taxon>Bifurcata</taxon>
        <taxon>Unidentata</taxon>
        <taxon>Episquamata</taxon>
        <taxon>Toxicofera</taxon>
        <taxon>Anguimorpha</taxon>
        <taxon>Paleoanguimorpha</taxon>
        <taxon>Varanoidea</taxon>
        <taxon>Varanidae</taxon>
        <taxon>Varanus</taxon>
    </lineage>
</organism>
<dbReference type="GO" id="GO:0046599">
    <property type="term" value="P:regulation of centriole replication"/>
    <property type="evidence" value="ECO:0007669"/>
    <property type="project" value="TreeGrafter"/>
</dbReference>
<dbReference type="GO" id="GO:0005814">
    <property type="term" value="C:centriole"/>
    <property type="evidence" value="ECO:0007669"/>
    <property type="project" value="TreeGrafter"/>
</dbReference>
<feature type="region of interest" description="Disordered" evidence="5">
    <location>
        <begin position="816"/>
        <end position="841"/>
    </location>
</feature>
<dbReference type="GO" id="GO:0005813">
    <property type="term" value="C:centrosome"/>
    <property type="evidence" value="ECO:0007669"/>
    <property type="project" value="UniProtKB-SubCell"/>
</dbReference>
<evidence type="ECO:0000313" key="7">
    <source>
        <dbReference type="Ensembl" id="ENSVKKP00000014119.1"/>
    </source>
</evidence>
<comment type="subcellular location">
    <subcellularLocation>
        <location evidence="1">Cytoplasm</location>
        <location evidence="1">Cytoskeleton</location>
        <location evidence="1">Microtubule organizing center</location>
        <location evidence="1">Centrosome</location>
    </subcellularLocation>
</comment>
<feature type="compositionally biased region" description="Basic and acidic residues" evidence="5">
    <location>
        <begin position="263"/>
        <end position="280"/>
    </location>
</feature>
<feature type="region of interest" description="Disordered" evidence="5">
    <location>
        <begin position="413"/>
        <end position="466"/>
    </location>
</feature>
<keyword evidence="8" id="KW-1185">Reference proteome</keyword>
<evidence type="ECO:0000256" key="2">
    <source>
        <dbReference type="ARBA" id="ARBA00022490"/>
    </source>
</evidence>
<reference evidence="7" key="1">
    <citation type="submission" date="2025-08" db="UniProtKB">
        <authorList>
            <consortium name="Ensembl"/>
        </authorList>
    </citation>
    <scope>IDENTIFICATION</scope>
</reference>
<feature type="coiled-coil region" evidence="4">
    <location>
        <begin position="609"/>
        <end position="665"/>
    </location>
</feature>
<gene>
    <name evidence="7" type="primary">CEP295</name>
</gene>
<keyword evidence="2" id="KW-0963">Cytoplasm</keyword>
<feature type="compositionally biased region" description="Basic and acidic residues" evidence="5">
    <location>
        <begin position="126"/>
        <end position="138"/>
    </location>
</feature>
<feature type="region of interest" description="Disordered" evidence="5">
    <location>
        <begin position="126"/>
        <end position="145"/>
    </location>
</feature>
<accession>A0A8D2KYL3</accession>
<name>A0A8D2KYL3_VARKO</name>
<evidence type="ECO:0000259" key="6">
    <source>
        <dbReference type="Pfam" id="PF15309"/>
    </source>
</evidence>
<feature type="compositionally biased region" description="Basic and acidic residues" evidence="5">
    <location>
        <begin position="457"/>
        <end position="466"/>
    </location>
</feature>
<sequence length="1577" mass="178105">MEKAHLRGKHALRMVLLARDREKLVKELEQLQNMDLARRRQIVAQMPPQLFEPSYRRAEIKEEWQRELECAFEDMYTGDRKMKGDLILHLDPQPLPTSEYSQDDELELSLEPDSVGEVPPRLEDEVKKNELSGNETEKAPQPQSKPALKKLLNKIRNQKDHWTSRCEPEVQSEIGTIESGTISSRERRLCDSEPFEQELPETLDQTILAGNTVLNHPQATKKVAERQNQMEWLEHQKQQQLTLLQQIEEQKIRLEADLLKAQMHHQEQEVKREKEKKDQESQTEQMDGVAPVVHLQQAVEQMSEIPIGTQAVSCSKEEDHIQMIRDYQQRLLMQNRMHRDSVEEARKHLHEYQNKLKQRYQSISAGFLAPADRHAHQHSIPEPQSQLEGFNMLQRLNLIADQLPKKVPIQEPATYPELPLEQKNREQRLGVSSEGEAQPVGTQEHQRPLQFTQDSCSHQEKEKPRAAETLAMPSLEFHGIPGSPALKSADSFAVTQPVAHVQNVPADNSPESSEMLWSDELVPRAPLVEKSLLPTSLKHQHILAESRLRTSDQTCTPSLQSVSSFPLPVVSGAGRTQETLALKNGSGSLSDFSDVVELRDRMLASSESIRAQQKYLKELQEQLDEQREALLSRQKIQEDLLMKKHAQLKQEMEQQQEALKEFLERAGQSSTCTERAEAQVTTSFDLWASLSNEARDRNQEEVPSGHTRSCAEDKVVFQNIGSAEQIEPFQNTWEREQRWRPSKPPLAKVKLGLDLEQHELSIIPELDTPRSGRLSTTGCIESFTGDICLTSSADRWLSKEGTNESLHEETDILRITADDKEHVSSENEDQSQGSRHEAEFGGLRDSVHSRELTHMAESLPSYVADNGNRVATHPDLSFGPNSMVILPAAQLPGSLSPRTNSQQVACGYFSALSAVSSITSYNPDRSLVSTESTSTKEWPRHFSSPVKEYANVSWDSSVSLLPKLDDPSETSDSHLSFGVTLHSNGSKVQQITDKYTRDFSWSSLSNVSSQDPAGGLDVTDLERNFPNFHRELFQPLEPSPDFDICSNLSLCRISHNSKELRKSLDLSKSHELATSNSEERTKHLSFLSILNNILPTDQTGEEVKEQMQGTKELFEHLPVESPFSKLRLSVDKFGACNTASEQNLEISTSIGKDMYVSPGSIQCKELEGDEESISLCSSTENFRSLSMVDDHSSLYQLIPDHGTMANVVERTESVEEDMQLREENLCFEELPMASTERKHDTIAENVSTNGDVGIDLSQCSLHSVGEQSSLRAEMMLSLPQEMNSKILISPLQNALPQSGCELDKDQPPNLNVSQAKTDSCLSQSNIPAWKTLTGRGIMEEPELTLISSNDVSTAESDFEPLNQADAGREKLGSLSCNDSSEVKNCTKSRVFLPSPSEVDDSFSTHIDYPSVTSNCKEDWDKMTKPRAVSPELMSVPGSLQESFLQRKKDFIERSTKRLEKLKNREQSSGKPQPKTSHQKKSQLHKPKENLLSSGAAVSHMKKVEEVKVCSADDRKTAEIQMHQRTSRLYNNLAEVKIRKEEKKRQENYAKNREKAKEFQKKTLEKLRARKAKMKSSC</sequence>
<dbReference type="OMA" id="DNWTSRC"/>
<dbReference type="InterPro" id="IPR029299">
    <property type="entry name" value="ALMS_motif"/>
</dbReference>
<dbReference type="GO" id="GO:0005829">
    <property type="term" value="C:cytosol"/>
    <property type="evidence" value="ECO:0007669"/>
    <property type="project" value="TreeGrafter"/>
</dbReference>
<protein>
    <recommendedName>
        <fullName evidence="6">ALMS motif domain-containing protein</fullName>
    </recommendedName>
</protein>
<proteinExistence type="predicted"/>
<feature type="region of interest" description="Disordered" evidence="5">
    <location>
        <begin position="1458"/>
        <end position="1487"/>
    </location>
</feature>
<evidence type="ECO:0000256" key="3">
    <source>
        <dbReference type="ARBA" id="ARBA00023212"/>
    </source>
</evidence>
<evidence type="ECO:0000313" key="8">
    <source>
        <dbReference type="Proteomes" id="UP000694545"/>
    </source>
</evidence>
<dbReference type="PANTHER" id="PTHR21553">
    <property type="entry name" value="ALMS1-RELATED"/>
    <property type="match status" value="1"/>
</dbReference>
<evidence type="ECO:0000256" key="1">
    <source>
        <dbReference type="ARBA" id="ARBA00004300"/>
    </source>
</evidence>
<evidence type="ECO:0000256" key="5">
    <source>
        <dbReference type="SAM" id="MobiDB-lite"/>
    </source>
</evidence>
<keyword evidence="3" id="KW-0206">Cytoskeleton</keyword>
<feature type="domain" description="ALMS motif" evidence="6">
    <location>
        <begin position="1438"/>
        <end position="1570"/>
    </location>
</feature>
<dbReference type="PANTHER" id="PTHR21553:SF26">
    <property type="entry name" value="ALMS MOTIF DOMAIN-CONTAINING PROTEIN"/>
    <property type="match status" value="1"/>
</dbReference>
<feature type="compositionally biased region" description="Basic and acidic residues" evidence="5">
    <location>
        <begin position="1458"/>
        <end position="1467"/>
    </location>
</feature>
<dbReference type="Pfam" id="PF15309">
    <property type="entry name" value="ALMS_motif"/>
    <property type="match status" value="1"/>
</dbReference>
<dbReference type="Proteomes" id="UP000694545">
    <property type="component" value="Unplaced"/>
</dbReference>